<keyword evidence="2" id="KW-1185">Reference proteome</keyword>
<protein>
    <submittedName>
        <fullName evidence="1">Uncharacterized protein</fullName>
    </submittedName>
</protein>
<dbReference type="Proteomes" id="UP000828390">
    <property type="component" value="Unassembled WGS sequence"/>
</dbReference>
<accession>A0A9D3YTT6</accession>
<reference evidence="1" key="1">
    <citation type="journal article" date="2019" name="bioRxiv">
        <title>The Genome of the Zebra Mussel, Dreissena polymorpha: A Resource for Invasive Species Research.</title>
        <authorList>
            <person name="McCartney M.A."/>
            <person name="Auch B."/>
            <person name="Kono T."/>
            <person name="Mallez S."/>
            <person name="Zhang Y."/>
            <person name="Obille A."/>
            <person name="Becker A."/>
            <person name="Abrahante J.E."/>
            <person name="Garbe J."/>
            <person name="Badalamenti J.P."/>
            <person name="Herman A."/>
            <person name="Mangelson H."/>
            <person name="Liachko I."/>
            <person name="Sullivan S."/>
            <person name="Sone E.D."/>
            <person name="Koren S."/>
            <person name="Silverstein K.A.T."/>
            <person name="Beckman K.B."/>
            <person name="Gohl D.M."/>
        </authorList>
    </citation>
    <scope>NUCLEOTIDE SEQUENCE</scope>
    <source>
        <strain evidence="1">Duluth1</strain>
        <tissue evidence="1">Whole animal</tissue>
    </source>
</reference>
<name>A0A9D3YTT6_DREPO</name>
<sequence>MIIWTLLSQDLQIFGKICSDYVQQSDTEIMHLYNFLLSPIDYMSNADRTARQKALLSSIEKDIDSAFGEEY</sequence>
<dbReference type="EMBL" id="JAIWYP010000014">
    <property type="protein sequence ID" value="KAH3707205.1"/>
    <property type="molecule type" value="Genomic_DNA"/>
</dbReference>
<organism evidence="1 2">
    <name type="scientific">Dreissena polymorpha</name>
    <name type="common">Zebra mussel</name>
    <name type="synonym">Mytilus polymorpha</name>
    <dbReference type="NCBI Taxonomy" id="45954"/>
    <lineage>
        <taxon>Eukaryota</taxon>
        <taxon>Metazoa</taxon>
        <taxon>Spiralia</taxon>
        <taxon>Lophotrochozoa</taxon>
        <taxon>Mollusca</taxon>
        <taxon>Bivalvia</taxon>
        <taxon>Autobranchia</taxon>
        <taxon>Heteroconchia</taxon>
        <taxon>Euheterodonta</taxon>
        <taxon>Imparidentia</taxon>
        <taxon>Neoheterodontei</taxon>
        <taxon>Myida</taxon>
        <taxon>Dreissenoidea</taxon>
        <taxon>Dreissenidae</taxon>
        <taxon>Dreissena</taxon>
    </lineage>
</organism>
<evidence type="ECO:0000313" key="2">
    <source>
        <dbReference type="Proteomes" id="UP000828390"/>
    </source>
</evidence>
<gene>
    <name evidence="1" type="ORF">DPMN_066603</name>
</gene>
<reference evidence="1" key="2">
    <citation type="submission" date="2020-11" db="EMBL/GenBank/DDBJ databases">
        <authorList>
            <person name="McCartney M.A."/>
            <person name="Auch B."/>
            <person name="Kono T."/>
            <person name="Mallez S."/>
            <person name="Becker A."/>
            <person name="Gohl D.M."/>
            <person name="Silverstein K.A.T."/>
            <person name="Koren S."/>
            <person name="Bechman K.B."/>
            <person name="Herman A."/>
            <person name="Abrahante J.E."/>
            <person name="Garbe J."/>
        </authorList>
    </citation>
    <scope>NUCLEOTIDE SEQUENCE</scope>
    <source>
        <strain evidence="1">Duluth1</strain>
        <tissue evidence="1">Whole animal</tissue>
    </source>
</reference>
<evidence type="ECO:0000313" key="1">
    <source>
        <dbReference type="EMBL" id="KAH3707205.1"/>
    </source>
</evidence>
<dbReference type="AlphaFoldDB" id="A0A9D3YTT6"/>
<comment type="caution">
    <text evidence="1">The sequence shown here is derived from an EMBL/GenBank/DDBJ whole genome shotgun (WGS) entry which is preliminary data.</text>
</comment>
<proteinExistence type="predicted"/>